<dbReference type="Gene3D" id="1.10.630.10">
    <property type="entry name" value="Cytochrome P450"/>
    <property type="match status" value="1"/>
</dbReference>
<accession>A0A4S8MCT4</accession>
<dbReference type="GO" id="GO:0020037">
    <property type="term" value="F:heme binding"/>
    <property type="evidence" value="ECO:0007669"/>
    <property type="project" value="InterPro"/>
</dbReference>
<sequence length="618" mass="71676">MSRLNINIPPGVLYLIKHTPHLLFPPVTVYIFLFLAHVYIPDSMAVSLIGGWTEIFLHILSLPLALTLNVWYTDLVNAWNAWKLGAVMAKSPSLWEDPTPGGFLSILRMSKAMRSGYPAEQLRHRLDTLGHTFNMRILFTDRIFTAEPEHIKAFLATQFEHFEKGEDSRSTFDSLLGTGVFAADGDLWKFHRTLTRPFFNRDRISHFDIFDRHAEEAISQMRERFRQGWAVDFQEVVSRFTIDSATEFLFGKDIGTLNEPLAYPFYAFSSSDNTSNTRSTIKSFAHSFTSAQMHTFHRARWGKHWPLVEFWKDRTKEEMKGVRRVLDPILVEALERKRGKQGEEKEEEGVKEVRDREVGEGETLLDHLINYTDDPVILRDEIMNLAVAGRDTTASILTFTMYMLSQHPEILRKLREEVLQKIGGKRRPTYEDFREMRYLRAVLNETLRLYPPVPFNMRQCKDGALLPPIKPGDKPIYVPPGTRCAYSVLVMHRRPDLWGPTALDFDPDRFLDSRVHEYLTPNPFIFLPFNAGPRICLGQQFAYHEASFFLVRLLQRFGAIELVEEAMPLMGRVPKEWKDEGGIKARERVQMRSHLTMYVVEGLWLKMEEAEEVTEEEV</sequence>
<evidence type="ECO:0000256" key="10">
    <source>
        <dbReference type="SAM" id="Phobius"/>
    </source>
</evidence>
<organism evidence="11 12">
    <name type="scientific">Dendrothele bispora (strain CBS 962.96)</name>
    <dbReference type="NCBI Taxonomy" id="1314807"/>
    <lineage>
        <taxon>Eukaryota</taxon>
        <taxon>Fungi</taxon>
        <taxon>Dikarya</taxon>
        <taxon>Basidiomycota</taxon>
        <taxon>Agaricomycotina</taxon>
        <taxon>Agaricomycetes</taxon>
        <taxon>Agaricomycetidae</taxon>
        <taxon>Agaricales</taxon>
        <taxon>Agaricales incertae sedis</taxon>
        <taxon>Dendrothele</taxon>
    </lineage>
</organism>
<evidence type="ECO:0000256" key="6">
    <source>
        <dbReference type="ARBA" id="ARBA00023004"/>
    </source>
</evidence>
<keyword evidence="4 8" id="KW-0479">Metal-binding</keyword>
<dbReference type="InterPro" id="IPR017972">
    <property type="entry name" value="Cyt_P450_CS"/>
</dbReference>
<evidence type="ECO:0000313" key="12">
    <source>
        <dbReference type="Proteomes" id="UP000297245"/>
    </source>
</evidence>
<proteinExistence type="inferred from homology"/>
<dbReference type="GO" id="GO:0005506">
    <property type="term" value="F:iron ion binding"/>
    <property type="evidence" value="ECO:0007669"/>
    <property type="project" value="InterPro"/>
</dbReference>
<dbReference type="Proteomes" id="UP000297245">
    <property type="component" value="Unassembled WGS sequence"/>
</dbReference>
<comment type="cofactor">
    <cofactor evidence="1 8">
        <name>heme</name>
        <dbReference type="ChEBI" id="CHEBI:30413"/>
    </cofactor>
</comment>
<keyword evidence="10" id="KW-0472">Membrane</keyword>
<keyword evidence="10" id="KW-0812">Transmembrane</keyword>
<evidence type="ECO:0000256" key="1">
    <source>
        <dbReference type="ARBA" id="ARBA00001971"/>
    </source>
</evidence>
<dbReference type="AlphaFoldDB" id="A0A4S8MCT4"/>
<feature type="binding site" description="axial binding residue" evidence="8">
    <location>
        <position position="536"/>
    </location>
    <ligand>
        <name>heme</name>
        <dbReference type="ChEBI" id="CHEBI:30413"/>
    </ligand>
    <ligandPart>
        <name>Fe</name>
        <dbReference type="ChEBI" id="CHEBI:18248"/>
    </ligandPart>
</feature>
<reference evidence="11 12" key="1">
    <citation type="journal article" date="2019" name="Nat. Ecol. Evol.">
        <title>Megaphylogeny resolves global patterns of mushroom evolution.</title>
        <authorList>
            <person name="Varga T."/>
            <person name="Krizsan K."/>
            <person name="Foldi C."/>
            <person name="Dima B."/>
            <person name="Sanchez-Garcia M."/>
            <person name="Sanchez-Ramirez S."/>
            <person name="Szollosi G.J."/>
            <person name="Szarkandi J.G."/>
            <person name="Papp V."/>
            <person name="Albert L."/>
            <person name="Andreopoulos W."/>
            <person name="Angelini C."/>
            <person name="Antonin V."/>
            <person name="Barry K.W."/>
            <person name="Bougher N.L."/>
            <person name="Buchanan P."/>
            <person name="Buyck B."/>
            <person name="Bense V."/>
            <person name="Catcheside P."/>
            <person name="Chovatia M."/>
            <person name="Cooper J."/>
            <person name="Damon W."/>
            <person name="Desjardin D."/>
            <person name="Finy P."/>
            <person name="Geml J."/>
            <person name="Haridas S."/>
            <person name="Hughes K."/>
            <person name="Justo A."/>
            <person name="Karasinski D."/>
            <person name="Kautmanova I."/>
            <person name="Kiss B."/>
            <person name="Kocsube S."/>
            <person name="Kotiranta H."/>
            <person name="LaButti K.M."/>
            <person name="Lechner B.E."/>
            <person name="Liimatainen K."/>
            <person name="Lipzen A."/>
            <person name="Lukacs Z."/>
            <person name="Mihaltcheva S."/>
            <person name="Morgado L.N."/>
            <person name="Niskanen T."/>
            <person name="Noordeloos M.E."/>
            <person name="Ohm R.A."/>
            <person name="Ortiz-Santana B."/>
            <person name="Ovrebo C."/>
            <person name="Racz N."/>
            <person name="Riley R."/>
            <person name="Savchenko A."/>
            <person name="Shiryaev A."/>
            <person name="Soop K."/>
            <person name="Spirin V."/>
            <person name="Szebenyi C."/>
            <person name="Tomsovsky M."/>
            <person name="Tulloss R.E."/>
            <person name="Uehling J."/>
            <person name="Grigoriev I.V."/>
            <person name="Vagvolgyi C."/>
            <person name="Papp T."/>
            <person name="Martin F.M."/>
            <person name="Miettinen O."/>
            <person name="Hibbett D.S."/>
            <person name="Nagy L.G."/>
        </authorList>
    </citation>
    <scope>NUCLEOTIDE SEQUENCE [LARGE SCALE GENOMIC DNA]</scope>
    <source>
        <strain evidence="11 12">CBS 962.96</strain>
    </source>
</reference>
<dbReference type="PROSITE" id="PS00086">
    <property type="entry name" value="CYTOCHROME_P450"/>
    <property type="match status" value="1"/>
</dbReference>
<dbReference type="PRINTS" id="PR00463">
    <property type="entry name" value="EP450I"/>
</dbReference>
<evidence type="ECO:0000256" key="5">
    <source>
        <dbReference type="ARBA" id="ARBA00023002"/>
    </source>
</evidence>
<dbReference type="GO" id="GO:0016705">
    <property type="term" value="F:oxidoreductase activity, acting on paired donors, with incorporation or reduction of molecular oxygen"/>
    <property type="evidence" value="ECO:0007669"/>
    <property type="project" value="InterPro"/>
</dbReference>
<feature type="transmembrane region" description="Helical" evidence="10">
    <location>
        <begin position="22"/>
        <end position="40"/>
    </location>
</feature>
<keyword evidence="7 9" id="KW-0503">Monooxygenase</keyword>
<keyword evidence="5 9" id="KW-0560">Oxidoreductase</keyword>
<keyword evidence="10" id="KW-1133">Transmembrane helix</keyword>
<keyword evidence="3 8" id="KW-0349">Heme</keyword>
<name>A0A4S8MCT4_DENBC</name>
<evidence type="ECO:0000256" key="2">
    <source>
        <dbReference type="ARBA" id="ARBA00010617"/>
    </source>
</evidence>
<evidence type="ECO:0000256" key="3">
    <source>
        <dbReference type="ARBA" id="ARBA00022617"/>
    </source>
</evidence>
<dbReference type="PANTHER" id="PTHR24287">
    <property type="entry name" value="P450, PUTATIVE (EUROFUNG)-RELATED"/>
    <property type="match status" value="1"/>
</dbReference>
<dbReference type="SUPFAM" id="SSF48264">
    <property type="entry name" value="Cytochrome P450"/>
    <property type="match status" value="1"/>
</dbReference>
<dbReference type="InterPro" id="IPR001128">
    <property type="entry name" value="Cyt_P450"/>
</dbReference>
<dbReference type="PANTHER" id="PTHR24287:SF1">
    <property type="entry name" value="P450, PUTATIVE (EUROFUNG)-RELATED"/>
    <property type="match status" value="1"/>
</dbReference>
<keyword evidence="6 8" id="KW-0408">Iron</keyword>
<evidence type="ECO:0000256" key="7">
    <source>
        <dbReference type="ARBA" id="ARBA00023033"/>
    </source>
</evidence>
<gene>
    <name evidence="11" type="ORF">K435DRAFT_719228</name>
</gene>
<evidence type="ECO:0000313" key="11">
    <source>
        <dbReference type="EMBL" id="THV00161.1"/>
    </source>
</evidence>
<evidence type="ECO:0000256" key="8">
    <source>
        <dbReference type="PIRSR" id="PIRSR602401-1"/>
    </source>
</evidence>
<dbReference type="InterPro" id="IPR036396">
    <property type="entry name" value="Cyt_P450_sf"/>
</dbReference>
<dbReference type="InterPro" id="IPR002401">
    <property type="entry name" value="Cyt_P450_E_grp-I"/>
</dbReference>
<dbReference type="OrthoDB" id="1470350at2759"/>
<keyword evidence="12" id="KW-1185">Reference proteome</keyword>
<dbReference type="EMBL" id="ML179108">
    <property type="protein sequence ID" value="THV00161.1"/>
    <property type="molecule type" value="Genomic_DNA"/>
</dbReference>
<dbReference type="PRINTS" id="PR00385">
    <property type="entry name" value="P450"/>
</dbReference>
<comment type="similarity">
    <text evidence="2 9">Belongs to the cytochrome P450 family.</text>
</comment>
<dbReference type="CDD" id="cd11063">
    <property type="entry name" value="CYP52"/>
    <property type="match status" value="1"/>
</dbReference>
<dbReference type="InterPro" id="IPR047146">
    <property type="entry name" value="Cyt_P450_E_CYP52_fungi"/>
</dbReference>
<evidence type="ECO:0000256" key="9">
    <source>
        <dbReference type="RuleBase" id="RU000461"/>
    </source>
</evidence>
<dbReference type="GO" id="GO:0004497">
    <property type="term" value="F:monooxygenase activity"/>
    <property type="evidence" value="ECO:0007669"/>
    <property type="project" value="UniProtKB-KW"/>
</dbReference>
<evidence type="ECO:0000256" key="4">
    <source>
        <dbReference type="ARBA" id="ARBA00022723"/>
    </source>
</evidence>
<dbReference type="Pfam" id="PF00067">
    <property type="entry name" value="p450"/>
    <property type="match status" value="1"/>
</dbReference>
<protein>
    <submittedName>
        <fullName evidence="11">Cytochrome P450</fullName>
    </submittedName>
</protein>